<feature type="transmembrane region" description="Helical" evidence="1">
    <location>
        <begin position="131"/>
        <end position="154"/>
    </location>
</feature>
<feature type="transmembrane region" description="Helical" evidence="1">
    <location>
        <begin position="95"/>
        <end position="119"/>
    </location>
</feature>
<keyword evidence="1" id="KW-1133">Transmembrane helix</keyword>
<keyword evidence="1" id="KW-0812">Transmembrane</keyword>
<evidence type="ECO:0000313" key="3">
    <source>
        <dbReference type="Proteomes" id="UP001642483"/>
    </source>
</evidence>
<gene>
    <name evidence="2" type="ORF">CVLEPA_LOCUS14884</name>
</gene>
<dbReference type="Proteomes" id="UP001642483">
    <property type="component" value="Unassembled WGS sequence"/>
</dbReference>
<proteinExistence type="predicted"/>
<reference evidence="2 3" key="1">
    <citation type="submission" date="2024-02" db="EMBL/GenBank/DDBJ databases">
        <authorList>
            <person name="Daric V."/>
            <person name="Darras S."/>
        </authorList>
    </citation>
    <scope>NUCLEOTIDE SEQUENCE [LARGE SCALE GENOMIC DNA]</scope>
</reference>
<accession>A0ABP0FW75</accession>
<keyword evidence="1" id="KW-0472">Membrane</keyword>
<comment type="caution">
    <text evidence="2">The sequence shown here is derived from an EMBL/GenBank/DDBJ whole genome shotgun (WGS) entry which is preliminary data.</text>
</comment>
<feature type="transmembrane region" description="Helical" evidence="1">
    <location>
        <begin position="175"/>
        <end position="196"/>
    </location>
</feature>
<organism evidence="2 3">
    <name type="scientific">Clavelina lepadiformis</name>
    <name type="common">Light-bulb sea squirt</name>
    <name type="synonym">Ascidia lepadiformis</name>
    <dbReference type="NCBI Taxonomy" id="159417"/>
    <lineage>
        <taxon>Eukaryota</taxon>
        <taxon>Metazoa</taxon>
        <taxon>Chordata</taxon>
        <taxon>Tunicata</taxon>
        <taxon>Ascidiacea</taxon>
        <taxon>Aplousobranchia</taxon>
        <taxon>Clavelinidae</taxon>
        <taxon>Clavelina</taxon>
    </lineage>
</organism>
<evidence type="ECO:0000313" key="2">
    <source>
        <dbReference type="EMBL" id="CAK8683861.1"/>
    </source>
</evidence>
<name>A0ABP0FW75_CLALP</name>
<protein>
    <recommendedName>
        <fullName evidence="4">Vomeronasal type-1 receptor</fullName>
    </recommendedName>
</protein>
<dbReference type="EMBL" id="CAWYQH010000097">
    <property type="protein sequence ID" value="CAK8683861.1"/>
    <property type="molecule type" value="Genomic_DNA"/>
</dbReference>
<keyword evidence="3" id="KW-1185">Reference proteome</keyword>
<evidence type="ECO:0008006" key="4">
    <source>
        <dbReference type="Google" id="ProtNLM"/>
    </source>
</evidence>
<evidence type="ECO:0000256" key="1">
    <source>
        <dbReference type="SAM" id="Phobius"/>
    </source>
</evidence>
<feature type="transmembrane region" description="Helical" evidence="1">
    <location>
        <begin position="48"/>
        <end position="74"/>
    </location>
</feature>
<feature type="transmembrane region" description="Helical" evidence="1">
    <location>
        <begin position="224"/>
        <end position="248"/>
    </location>
</feature>
<sequence length="366" mass="41328">MEIVLLTSAVALSSQQLHKVCNNNTVPNNMATNETKNVSSYDVDEAQAMAQIAIETIFLILGTYLIISLFYYAAKKFRKAPESAASRTIERRKRVLFGLVVYFAFTSVGKFALAQWIYYIPDRKVTADQCATFSLVFQVFNTTGLIALYMFLWLRQYTLYQEPHLKHYATTCIIRFSRALFVVIIVVGIAALVGVATSNRAENFVHIEGSNACLLRNENTLNSLTIYIGYSVIILLQASILSLFIHILRRYQNTINLEDAGTSTNKRVHRLVRNCTIAAAISATSDITAIILRVVYRGVLTELTIFTIWDVDAFINLSCTILCFSNWKEIVWPWPCRVRIETVDKQPATTSFTKEQQSRTVSTHAA</sequence>